<dbReference type="SUPFAM" id="SSF58014">
    <property type="entry name" value="Coiled-coil domain of nucleotide exchange factor GrpE"/>
    <property type="match status" value="1"/>
</dbReference>
<dbReference type="Gene3D" id="2.30.22.10">
    <property type="entry name" value="Head domain of nucleotide exchange factor GrpE"/>
    <property type="match status" value="1"/>
</dbReference>
<dbReference type="PROSITE" id="PS01071">
    <property type="entry name" value="GRPE"/>
    <property type="match status" value="1"/>
</dbReference>
<evidence type="ECO:0000256" key="7">
    <source>
        <dbReference type="ARBA" id="ARBA00053401"/>
    </source>
</evidence>
<dbReference type="InterPro" id="IPR009012">
    <property type="entry name" value="GrpE_head"/>
</dbReference>
<dbReference type="Proteomes" id="UP000006833">
    <property type="component" value="Chromosome"/>
</dbReference>
<sequence>MADPKTEEDIFAEVDAEIAAEEEAAAAEMEEALGEEGPEAPGAAVEAIIAERDELKDRLIRALAEAENIRKRGERDRREAEQFGGSKLARDMLPVFDNLRRALDVVDDNQREIAGGLIEGVELTLREILNVFGKHGITPIAPEVGDPFDPQLHQAMFEAPVPNVPAGGIIQVMSEGFLLHDRLLRPAHVGVSSTPAS</sequence>
<dbReference type="eggNOG" id="COG0576">
    <property type="taxonomic scope" value="Bacteria"/>
</dbReference>
<comment type="similarity">
    <text evidence="2 10 12">Belongs to the GrpE family.</text>
</comment>
<evidence type="ECO:0000256" key="4">
    <source>
        <dbReference type="ARBA" id="ARBA00022490"/>
    </source>
</evidence>
<dbReference type="GO" id="GO:0051087">
    <property type="term" value="F:protein-folding chaperone binding"/>
    <property type="evidence" value="ECO:0007669"/>
    <property type="project" value="InterPro"/>
</dbReference>
<proteinExistence type="inferred from homology"/>
<evidence type="ECO:0000256" key="5">
    <source>
        <dbReference type="ARBA" id="ARBA00023016"/>
    </source>
</evidence>
<keyword evidence="5 10" id="KW-0346">Stress response</keyword>
<organism evidence="14 15">
    <name type="scientific">Dinoroseobacter shibae (strain DSM 16493 / NCIMB 14021 / DFL 12)</name>
    <dbReference type="NCBI Taxonomy" id="398580"/>
    <lineage>
        <taxon>Bacteria</taxon>
        <taxon>Pseudomonadati</taxon>
        <taxon>Pseudomonadota</taxon>
        <taxon>Alphaproteobacteria</taxon>
        <taxon>Rhodobacterales</taxon>
        <taxon>Roseobacteraceae</taxon>
        <taxon>Dinoroseobacter</taxon>
    </lineage>
</organism>
<keyword evidence="6 10" id="KW-0143">Chaperone</keyword>
<comment type="subunit">
    <text evidence="3 10">Homodimer.</text>
</comment>
<dbReference type="HOGENOM" id="CLU_057217_6_2_5"/>
<evidence type="ECO:0000256" key="10">
    <source>
        <dbReference type="HAMAP-Rule" id="MF_01151"/>
    </source>
</evidence>
<gene>
    <name evidence="10 14" type="primary">grpE</name>
    <name evidence="14" type="ordered locus">Dshi_3465</name>
</gene>
<evidence type="ECO:0000256" key="6">
    <source>
        <dbReference type="ARBA" id="ARBA00023186"/>
    </source>
</evidence>
<keyword evidence="4 10" id="KW-0963">Cytoplasm</keyword>
<dbReference type="GO" id="GO:0000774">
    <property type="term" value="F:adenyl-nucleotide exchange factor activity"/>
    <property type="evidence" value="ECO:0007669"/>
    <property type="project" value="InterPro"/>
</dbReference>
<comment type="subcellular location">
    <subcellularLocation>
        <location evidence="1 10">Cytoplasm</location>
    </subcellularLocation>
</comment>
<dbReference type="PRINTS" id="PR00773">
    <property type="entry name" value="GRPEPROTEIN"/>
</dbReference>
<evidence type="ECO:0000256" key="2">
    <source>
        <dbReference type="ARBA" id="ARBA00009054"/>
    </source>
</evidence>
<evidence type="ECO:0000256" key="1">
    <source>
        <dbReference type="ARBA" id="ARBA00004496"/>
    </source>
</evidence>
<dbReference type="GO" id="GO:0005737">
    <property type="term" value="C:cytoplasm"/>
    <property type="evidence" value="ECO:0007669"/>
    <property type="project" value="UniProtKB-SubCell"/>
</dbReference>
<feature type="coiled-coil region" evidence="13">
    <location>
        <begin position="45"/>
        <end position="76"/>
    </location>
</feature>
<dbReference type="InterPro" id="IPR000740">
    <property type="entry name" value="GrpE"/>
</dbReference>
<dbReference type="FunFam" id="2.30.22.10:FF:000001">
    <property type="entry name" value="Protein GrpE"/>
    <property type="match status" value="1"/>
</dbReference>
<evidence type="ECO:0000313" key="15">
    <source>
        <dbReference type="Proteomes" id="UP000006833"/>
    </source>
</evidence>
<evidence type="ECO:0000256" key="9">
    <source>
        <dbReference type="ARBA" id="ARBA00076414"/>
    </source>
</evidence>
<dbReference type="Pfam" id="PF01025">
    <property type="entry name" value="GrpE"/>
    <property type="match status" value="1"/>
</dbReference>
<protein>
    <recommendedName>
        <fullName evidence="8 10">Protein GrpE</fullName>
    </recommendedName>
    <alternativeName>
        <fullName evidence="9 10">HSP-70 cofactor</fullName>
    </alternativeName>
</protein>
<dbReference type="GO" id="GO:0042803">
    <property type="term" value="F:protein homodimerization activity"/>
    <property type="evidence" value="ECO:0007669"/>
    <property type="project" value="InterPro"/>
</dbReference>
<dbReference type="PANTHER" id="PTHR21237">
    <property type="entry name" value="GRPE PROTEIN"/>
    <property type="match status" value="1"/>
</dbReference>
<name>A8LPD3_DINSH</name>
<dbReference type="SUPFAM" id="SSF51064">
    <property type="entry name" value="Head domain of nucleotide exchange factor GrpE"/>
    <property type="match status" value="1"/>
</dbReference>
<dbReference type="CDD" id="cd00446">
    <property type="entry name" value="GrpE"/>
    <property type="match status" value="1"/>
</dbReference>
<evidence type="ECO:0000256" key="3">
    <source>
        <dbReference type="ARBA" id="ARBA00011738"/>
    </source>
</evidence>
<evidence type="ECO:0000256" key="13">
    <source>
        <dbReference type="SAM" id="Coils"/>
    </source>
</evidence>
<keyword evidence="13" id="KW-0175">Coiled coil</keyword>
<dbReference type="KEGG" id="dsh:Dshi_3465"/>
<evidence type="ECO:0000313" key="14">
    <source>
        <dbReference type="EMBL" id="ABV95198.1"/>
    </source>
</evidence>
<accession>A8LPD3</accession>
<keyword evidence="15" id="KW-1185">Reference proteome</keyword>
<evidence type="ECO:0000256" key="11">
    <source>
        <dbReference type="RuleBase" id="RU000639"/>
    </source>
</evidence>
<dbReference type="PANTHER" id="PTHR21237:SF23">
    <property type="entry name" value="GRPE PROTEIN HOMOLOG, MITOCHONDRIAL"/>
    <property type="match status" value="1"/>
</dbReference>
<dbReference type="RefSeq" id="WP_012180122.1">
    <property type="nucleotide sequence ID" value="NC_009952.1"/>
</dbReference>
<reference evidence="15" key="1">
    <citation type="journal article" date="2010" name="ISME J.">
        <title>The complete genome sequence of the algal symbiont Dinoroseobacter shibae: a hitchhiker's guide to life in the sea.</title>
        <authorList>
            <person name="Wagner-Dobler I."/>
            <person name="Ballhausen B."/>
            <person name="Berger M."/>
            <person name="Brinkhoff T."/>
            <person name="Buchholz I."/>
            <person name="Bunk B."/>
            <person name="Cypionka H."/>
            <person name="Daniel R."/>
            <person name="Drepper T."/>
            <person name="Gerdts G."/>
            <person name="Hahnke S."/>
            <person name="Han C."/>
            <person name="Jahn D."/>
            <person name="Kalhoefer D."/>
            <person name="Kiss H."/>
            <person name="Klenk H.P."/>
            <person name="Kyrpides N."/>
            <person name="Liebl W."/>
            <person name="Liesegang H."/>
            <person name="Meincke L."/>
            <person name="Pati A."/>
            <person name="Petersen J."/>
            <person name="Piekarski T."/>
            <person name="Pommerenke C."/>
            <person name="Pradella S."/>
            <person name="Pukall R."/>
            <person name="Rabus R."/>
            <person name="Stackebrandt E."/>
            <person name="Thole S."/>
            <person name="Thompson L."/>
            <person name="Tielen P."/>
            <person name="Tomasch J."/>
            <person name="von Jan M."/>
            <person name="Wanphrut N."/>
            <person name="Wichels A."/>
            <person name="Zech H."/>
            <person name="Simon M."/>
        </authorList>
    </citation>
    <scope>NUCLEOTIDE SEQUENCE [LARGE SCALE GENOMIC DNA]</scope>
    <source>
        <strain evidence="15">DSM 16493 / NCIMB 14021 / DFL 12</strain>
    </source>
</reference>
<evidence type="ECO:0000256" key="8">
    <source>
        <dbReference type="ARBA" id="ARBA00072274"/>
    </source>
</evidence>
<dbReference type="InterPro" id="IPR013805">
    <property type="entry name" value="GrpE_CC"/>
</dbReference>
<dbReference type="EMBL" id="CP000830">
    <property type="protein sequence ID" value="ABV95198.1"/>
    <property type="molecule type" value="Genomic_DNA"/>
</dbReference>
<dbReference type="GO" id="GO:0006457">
    <property type="term" value="P:protein folding"/>
    <property type="evidence" value="ECO:0007669"/>
    <property type="project" value="InterPro"/>
</dbReference>
<dbReference type="Gene3D" id="3.90.20.20">
    <property type="match status" value="1"/>
</dbReference>
<dbReference type="OrthoDB" id="9789811at2"/>
<comment type="function">
    <text evidence="7 10 11">Participates actively in the response to hyperosmotic and heat shock by preventing the aggregation of stress-denatured proteins, in association with DnaK and GrpE. It is the nucleotide exchange factor for DnaK and may function as a thermosensor. Unfolded proteins bind initially to DnaJ; upon interaction with the DnaJ-bound protein, DnaK hydrolyzes its bound ATP, resulting in the formation of a stable complex. GrpE releases ADP from DnaK; ATP binding to DnaK triggers the release of the substrate protein, thus completing the reaction cycle. Several rounds of ATP-dependent interactions between DnaJ, DnaK and GrpE are required for fully efficient folding.</text>
</comment>
<evidence type="ECO:0000256" key="12">
    <source>
        <dbReference type="RuleBase" id="RU004478"/>
    </source>
</evidence>
<dbReference type="STRING" id="398580.Dshi_3465"/>
<dbReference type="HAMAP" id="MF_01151">
    <property type="entry name" value="GrpE"/>
    <property type="match status" value="1"/>
</dbReference>
<dbReference type="GO" id="GO:0051082">
    <property type="term" value="F:unfolded protein binding"/>
    <property type="evidence" value="ECO:0007669"/>
    <property type="project" value="TreeGrafter"/>
</dbReference>
<dbReference type="AlphaFoldDB" id="A8LPD3"/>